<dbReference type="Proteomes" id="UP000249396">
    <property type="component" value="Unassembled WGS sequence"/>
</dbReference>
<accession>A0A2W4QEL7</accession>
<evidence type="ECO:0008006" key="3">
    <source>
        <dbReference type="Google" id="ProtNLM"/>
    </source>
</evidence>
<dbReference type="EMBL" id="QJPH01000589">
    <property type="protein sequence ID" value="PZN69039.1"/>
    <property type="molecule type" value="Genomic_DNA"/>
</dbReference>
<gene>
    <name evidence="1" type="ORF">DM484_30350</name>
</gene>
<name>A0A2W4QEL7_9GAMM</name>
<evidence type="ECO:0000313" key="1">
    <source>
        <dbReference type="EMBL" id="PZN69039.1"/>
    </source>
</evidence>
<protein>
    <recommendedName>
        <fullName evidence="3">ATP-grasp domain-containing protein</fullName>
    </recommendedName>
</protein>
<sequence length="269" mass="30523">MKRIDCISTGLEGCITRYGIVTSPLLLELISIPELNLYSGGWSGNELFFNAFPESILTAAQDYAVKMGEQLRQVGYKGHFEFDFLIDKESNILYLGEMNLRFCSFTPMFAHASMMQQDAPLFLFHLAEWLDISYDVDIDSLNRRWMTPPLKSSLSFLYMHHVFESCTNPIPSGIYRMNPDETVVFVRLETYPPPLNSDEIFWFSVAPDTQVLKKGYEVGGLLLPERVTTDGNHLNTKTKAWIKGLRKIGDDKFKGQGRNSGTPRIAPDG</sequence>
<dbReference type="SUPFAM" id="SSF56059">
    <property type="entry name" value="Glutathione synthetase ATP-binding domain-like"/>
    <property type="match status" value="1"/>
</dbReference>
<comment type="caution">
    <text evidence="1">The sequence shown here is derived from an EMBL/GenBank/DDBJ whole genome shotgun (WGS) entry which is preliminary data.</text>
</comment>
<organism evidence="1 2">
    <name type="scientific">Candidatus Methylumidiphilus alinenensis</name>
    <dbReference type="NCBI Taxonomy" id="2202197"/>
    <lineage>
        <taxon>Bacteria</taxon>
        <taxon>Pseudomonadati</taxon>
        <taxon>Pseudomonadota</taxon>
        <taxon>Gammaproteobacteria</taxon>
        <taxon>Methylococcales</taxon>
        <taxon>Candidatus Methylumidiphilus</taxon>
    </lineage>
</organism>
<evidence type="ECO:0000313" key="2">
    <source>
        <dbReference type="Proteomes" id="UP000249396"/>
    </source>
</evidence>
<dbReference type="AlphaFoldDB" id="A0A2W4QEL7"/>
<proteinExistence type="predicted"/>
<reference evidence="1 2" key="1">
    <citation type="journal article" date="2018" name="Aquat. Microb. Ecol.">
        <title>Gammaproteobacterial methanotrophs dominate.</title>
        <authorList>
            <person name="Rissanen A.J."/>
            <person name="Saarenheimo J."/>
            <person name="Tiirola M."/>
            <person name="Peura S."/>
            <person name="Aalto S.L."/>
            <person name="Karvinen A."/>
            <person name="Nykanen H."/>
        </authorList>
    </citation>
    <scope>NUCLEOTIDE SEQUENCE [LARGE SCALE GENOMIC DNA]</scope>
    <source>
        <strain evidence="1">AMbin10</strain>
    </source>
</reference>